<organism evidence="1">
    <name type="scientific">Roseomonas mucosa</name>
    <dbReference type="NCBI Taxonomy" id="207340"/>
    <lineage>
        <taxon>Bacteria</taxon>
        <taxon>Pseudomonadati</taxon>
        <taxon>Pseudomonadota</taxon>
        <taxon>Alphaproteobacteria</taxon>
        <taxon>Acetobacterales</taxon>
        <taxon>Roseomonadaceae</taxon>
        <taxon>Roseomonas</taxon>
    </lineage>
</organism>
<proteinExistence type="predicted"/>
<dbReference type="EMBL" id="CP025189">
    <property type="protein sequence ID" value="AWV23293.1"/>
    <property type="molecule type" value="Genomic_DNA"/>
</dbReference>
<gene>
    <name evidence="1" type="ORF">RADP37_05366</name>
</gene>
<dbReference type="AlphaFoldDB" id="A0A4Y1N0K7"/>
<reference evidence="1" key="1">
    <citation type="submission" date="2017-12" db="EMBL/GenBank/DDBJ databases">
        <authorList>
            <person name="Martens C."/>
            <person name="Dahlstrom E."/>
            <person name="Barbian K."/>
            <person name="Sykora L."/>
            <person name="Ricklefs S."/>
            <person name="Bruno D."/>
            <person name="Anzick I."/>
            <person name="Myles I."/>
            <person name="Datta S.K."/>
        </authorList>
    </citation>
    <scope>NUCLEOTIDE SEQUENCE</scope>
    <source>
        <strain evidence="1">AD2</strain>
    </source>
</reference>
<dbReference type="Gene3D" id="3.40.50.300">
    <property type="entry name" value="P-loop containing nucleotide triphosphate hydrolases"/>
    <property type="match status" value="1"/>
</dbReference>
<accession>A0A4Y1N0K7</accession>
<protein>
    <recommendedName>
        <fullName evidence="2">Terminase</fullName>
    </recommendedName>
</protein>
<dbReference type="RefSeq" id="WP_397540482.1">
    <property type="nucleotide sequence ID" value="NZ_CP025189.1"/>
</dbReference>
<evidence type="ECO:0000313" key="1">
    <source>
        <dbReference type="EMBL" id="AWV23293.1"/>
    </source>
</evidence>
<dbReference type="InterPro" id="IPR027417">
    <property type="entry name" value="P-loop_NTPase"/>
</dbReference>
<dbReference type="Gene3D" id="3.30.420.240">
    <property type="match status" value="1"/>
</dbReference>
<sequence length="485" mass="53264">MNPFPSIREAMADPQVFAPHFKGTTWDAWRAFLSAIFGLPMTDVELAIYRQHTGRVEARSAPFREAALIIGRRGGKSRILALIATYLATFRDYEAFLAPGEVATIAVIAADRKQARAIFRYVIGMLKAVDLLAAEIQDETAESVTLRNRVAIEIHTASFRVTRGYSFAAVLADEVAFWRNENSVNPDREIIKAIRPGLTSIPGAMLLLASSPYAKRGVLYDAYRRHYGKDGARVLVWKASTSEMNPQIDPAIIAEAYEDDPASAAAEYGAEFRDDIADFVRREVVEACVVPGRYELGRISGNRYSAFVDLSGGGSDSMTLAIAHRENDRPILDAVREITPPCSPESVVAEFVTLLKSYGLTSVTGDRYAGEWPREQFRKLGISYEISEKPKSDIYRDFLPLLNSGQAELLDIAKLVSQFCGLERRTARGGRDSIDHAPGGHDDLVNAVAGALLLVGRSTGYDTSLAWVGTDDEVAGLYQGIGRFL</sequence>
<evidence type="ECO:0008006" key="2">
    <source>
        <dbReference type="Google" id="ProtNLM"/>
    </source>
</evidence>
<name>A0A4Y1N0K7_9PROT</name>